<dbReference type="PANTHER" id="PTHR23267">
    <property type="entry name" value="IMMUNOGLOBULIN LIGHT CHAIN"/>
    <property type="match status" value="1"/>
</dbReference>
<dbReference type="EMBL" id="JBBHLL010000967">
    <property type="protein sequence ID" value="KAK7796892.1"/>
    <property type="molecule type" value="Genomic_DNA"/>
</dbReference>
<protein>
    <recommendedName>
        <fullName evidence="2">Immunoglobulin domain-containing protein</fullName>
    </recommendedName>
</protein>
<dbReference type="Gene3D" id="2.60.40.10">
    <property type="entry name" value="Immunoglobulins"/>
    <property type="match status" value="1"/>
</dbReference>
<evidence type="ECO:0000313" key="4">
    <source>
        <dbReference type="Proteomes" id="UP001488838"/>
    </source>
</evidence>
<dbReference type="SUPFAM" id="SSF48726">
    <property type="entry name" value="Immunoglobulin"/>
    <property type="match status" value="1"/>
</dbReference>
<keyword evidence="4" id="KW-1185">Reference proteome</keyword>
<evidence type="ECO:0000259" key="2">
    <source>
        <dbReference type="SMART" id="SM00409"/>
    </source>
</evidence>
<dbReference type="AlphaFoldDB" id="A0AAW0H1Y6"/>
<accession>A0AAW0H1Y6</accession>
<feature type="chain" id="PRO_5043396085" description="Immunoglobulin domain-containing protein" evidence="1">
    <location>
        <begin position="21"/>
        <end position="86"/>
    </location>
</feature>
<proteinExistence type="predicted"/>
<dbReference type="InterPro" id="IPR013783">
    <property type="entry name" value="Ig-like_fold"/>
</dbReference>
<evidence type="ECO:0000256" key="1">
    <source>
        <dbReference type="SAM" id="SignalP"/>
    </source>
</evidence>
<feature type="signal peptide" evidence="1">
    <location>
        <begin position="1"/>
        <end position="20"/>
    </location>
</feature>
<sequence>MESKTLLLWMLLFLVQGSTGDVVLTQSPGLLTVSLGQKATISCQVQFSGSGSGTYFTFIIIHVEADDAATYYCQQSRKLPPTVLQG</sequence>
<dbReference type="Proteomes" id="UP001488838">
    <property type="component" value="Unassembled WGS sequence"/>
</dbReference>
<organism evidence="3 4">
    <name type="scientific">Myodes glareolus</name>
    <name type="common">Bank vole</name>
    <name type="synonym">Clethrionomys glareolus</name>
    <dbReference type="NCBI Taxonomy" id="447135"/>
    <lineage>
        <taxon>Eukaryota</taxon>
        <taxon>Metazoa</taxon>
        <taxon>Chordata</taxon>
        <taxon>Craniata</taxon>
        <taxon>Vertebrata</taxon>
        <taxon>Euteleostomi</taxon>
        <taxon>Mammalia</taxon>
        <taxon>Eutheria</taxon>
        <taxon>Euarchontoglires</taxon>
        <taxon>Glires</taxon>
        <taxon>Rodentia</taxon>
        <taxon>Myomorpha</taxon>
        <taxon>Muroidea</taxon>
        <taxon>Cricetidae</taxon>
        <taxon>Arvicolinae</taxon>
        <taxon>Myodes</taxon>
    </lineage>
</organism>
<keyword evidence="1" id="KW-0732">Signal</keyword>
<reference evidence="3 4" key="1">
    <citation type="journal article" date="2023" name="bioRxiv">
        <title>Conserved and derived expression patterns and positive selection on dental genes reveal complex evolutionary context of ever-growing rodent molars.</title>
        <authorList>
            <person name="Calamari Z.T."/>
            <person name="Song A."/>
            <person name="Cohen E."/>
            <person name="Akter M."/>
            <person name="Roy R.D."/>
            <person name="Hallikas O."/>
            <person name="Christensen M.M."/>
            <person name="Li P."/>
            <person name="Marangoni P."/>
            <person name="Jernvall J."/>
            <person name="Klein O.D."/>
        </authorList>
    </citation>
    <scope>NUCLEOTIDE SEQUENCE [LARGE SCALE GENOMIC DNA]</scope>
    <source>
        <strain evidence="3">V071</strain>
    </source>
</reference>
<comment type="caution">
    <text evidence="3">The sequence shown here is derived from an EMBL/GenBank/DDBJ whole genome shotgun (WGS) entry which is preliminary data.</text>
</comment>
<evidence type="ECO:0000313" key="3">
    <source>
        <dbReference type="EMBL" id="KAK7796892.1"/>
    </source>
</evidence>
<dbReference type="InterPro" id="IPR050150">
    <property type="entry name" value="IgV_Light_Chain"/>
</dbReference>
<name>A0AAW0H1Y6_MYOGA</name>
<dbReference type="InterPro" id="IPR036179">
    <property type="entry name" value="Ig-like_dom_sf"/>
</dbReference>
<gene>
    <name evidence="3" type="ORF">U0070_002809</name>
</gene>
<dbReference type="SMART" id="SM00409">
    <property type="entry name" value="IG"/>
    <property type="match status" value="1"/>
</dbReference>
<dbReference type="InterPro" id="IPR003599">
    <property type="entry name" value="Ig_sub"/>
</dbReference>
<feature type="domain" description="Immunoglobulin" evidence="2">
    <location>
        <begin position="28"/>
        <end position="85"/>
    </location>
</feature>